<dbReference type="PRINTS" id="PR00463">
    <property type="entry name" value="EP450I"/>
</dbReference>
<dbReference type="InterPro" id="IPR002401">
    <property type="entry name" value="Cyt_P450_E_grp-I"/>
</dbReference>
<comment type="similarity">
    <text evidence="1 7">Belongs to the cytochrome P450 family.</text>
</comment>
<keyword evidence="6 7" id="KW-0503">Monooxygenase</keyword>
<evidence type="ECO:0000256" key="5">
    <source>
        <dbReference type="ARBA" id="ARBA00023004"/>
    </source>
</evidence>
<name>A0A830EZ97_9EURY</name>
<keyword evidence="4 7" id="KW-0560">Oxidoreductase</keyword>
<evidence type="ECO:0000313" key="10">
    <source>
        <dbReference type="Proteomes" id="UP000607197"/>
    </source>
</evidence>
<dbReference type="AlphaFoldDB" id="A0A830EZ97"/>
<dbReference type="OrthoDB" id="9881at2157"/>
<dbReference type="GO" id="GO:0005506">
    <property type="term" value="F:iron ion binding"/>
    <property type="evidence" value="ECO:0007669"/>
    <property type="project" value="InterPro"/>
</dbReference>
<evidence type="ECO:0000256" key="1">
    <source>
        <dbReference type="ARBA" id="ARBA00010617"/>
    </source>
</evidence>
<comment type="caution">
    <text evidence="9">The sequence shown here is derived from an EMBL/GenBank/DDBJ whole genome shotgun (WGS) entry which is preliminary data.</text>
</comment>
<keyword evidence="3 7" id="KW-0479">Metal-binding</keyword>
<keyword evidence="2 7" id="KW-0349">Heme</keyword>
<evidence type="ECO:0000256" key="7">
    <source>
        <dbReference type="RuleBase" id="RU000461"/>
    </source>
</evidence>
<proteinExistence type="inferred from homology"/>
<reference evidence="9" key="2">
    <citation type="submission" date="2020-09" db="EMBL/GenBank/DDBJ databases">
        <authorList>
            <person name="Sun Q."/>
            <person name="Ohkuma M."/>
        </authorList>
    </citation>
    <scope>NUCLEOTIDE SEQUENCE</scope>
    <source>
        <strain evidence="9">JCM 19596</strain>
    </source>
</reference>
<dbReference type="PANTHER" id="PTHR24291:SF50">
    <property type="entry name" value="BIFUNCTIONAL ALBAFLAVENONE MONOOXYGENASE_TERPENE SYNTHASE"/>
    <property type="match status" value="1"/>
</dbReference>
<evidence type="ECO:0000256" key="8">
    <source>
        <dbReference type="SAM" id="MobiDB-lite"/>
    </source>
</evidence>
<dbReference type="GO" id="GO:0016705">
    <property type="term" value="F:oxidoreductase activity, acting on paired donors, with incorporation or reduction of molecular oxygen"/>
    <property type="evidence" value="ECO:0007669"/>
    <property type="project" value="InterPro"/>
</dbReference>
<dbReference type="SUPFAM" id="SSF48264">
    <property type="entry name" value="Cytochrome P450"/>
    <property type="match status" value="1"/>
</dbReference>
<reference evidence="9" key="1">
    <citation type="journal article" date="2014" name="Int. J. Syst. Evol. Microbiol.">
        <title>Complete genome sequence of Corynebacterium casei LMG S-19264T (=DSM 44701T), isolated from a smear-ripened cheese.</title>
        <authorList>
            <consortium name="US DOE Joint Genome Institute (JGI-PGF)"/>
            <person name="Walter F."/>
            <person name="Albersmeier A."/>
            <person name="Kalinowski J."/>
            <person name="Ruckert C."/>
        </authorList>
    </citation>
    <scope>NUCLEOTIDE SEQUENCE</scope>
    <source>
        <strain evidence="9">JCM 19596</strain>
    </source>
</reference>
<evidence type="ECO:0000256" key="6">
    <source>
        <dbReference type="ARBA" id="ARBA00023033"/>
    </source>
</evidence>
<dbReference type="Gene3D" id="1.10.630.10">
    <property type="entry name" value="Cytochrome P450"/>
    <property type="match status" value="1"/>
</dbReference>
<dbReference type="InterPro" id="IPR017972">
    <property type="entry name" value="Cyt_P450_CS"/>
</dbReference>
<evidence type="ECO:0000313" key="9">
    <source>
        <dbReference type="EMBL" id="GGL46974.1"/>
    </source>
</evidence>
<dbReference type="Proteomes" id="UP000607197">
    <property type="component" value="Unassembled WGS sequence"/>
</dbReference>
<dbReference type="GO" id="GO:0020037">
    <property type="term" value="F:heme binding"/>
    <property type="evidence" value="ECO:0007669"/>
    <property type="project" value="InterPro"/>
</dbReference>
<dbReference type="Pfam" id="PF00067">
    <property type="entry name" value="p450"/>
    <property type="match status" value="1"/>
</dbReference>
<evidence type="ECO:0000256" key="4">
    <source>
        <dbReference type="ARBA" id="ARBA00023002"/>
    </source>
</evidence>
<organism evidence="9 10">
    <name type="scientific">Halocalculus aciditolerans</name>
    <dbReference type="NCBI Taxonomy" id="1383812"/>
    <lineage>
        <taxon>Archaea</taxon>
        <taxon>Methanobacteriati</taxon>
        <taxon>Methanobacteriota</taxon>
        <taxon>Stenosarchaea group</taxon>
        <taxon>Halobacteria</taxon>
        <taxon>Halobacteriales</taxon>
        <taxon>Halobacteriaceae</taxon>
        <taxon>Halocalculus</taxon>
    </lineage>
</organism>
<dbReference type="EMBL" id="BMPG01000001">
    <property type="protein sequence ID" value="GGL46974.1"/>
    <property type="molecule type" value="Genomic_DNA"/>
</dbReference>
<evidence type="ECO:0000256" key="2">
    <source>
        <dbReference type="ARBA" id="ARBA00022617"/>
    </source>
</evidence>
<keyword evidence="5 7" id="KW-0408">Iron</keyword>
<dbReference type="PANTHER" id="PTHR24291">
    <property type="entry name" value="CYTOCHROME P450 FAMILY 4"/>
    <property type="match status" value="1"/>
</dbReference>
<feature type="region of interest" description="Disordered" evidence="8">
    <location>
        <begin position="219"/>
        <end position="247"/>
    </location>
</feature>
<dbReference type="PRINTS" id="PR00385">
    <property type="entry name" value="P450"/>
</dbReference>
<protein>
    <submittedName>
        <fullName evidence="9">Cytochrome P450</fullName>
    </submittedName>
</protein>
<dbReference type="PROSITE" id="PS00086">
    <property type="entry name" value="CYTOCHROME_P450"/>
    <property type="match status" value="1"/>
</dbReference>
<dbReference type="InterPro" id="IPR001128">
    <property type="entry name" value="Cyt_P450"/>
</dbReference>
<dbReference type="CDD" id="cd20620">
    <property type="entry name" value="CYP132-like"/>
    <property type="match status" value="1"/>
</dbReference>
<accession>A0A830EZ97</accession>
<dbReference type="InterPro" id="IPR050196">
    <property type="entry name" value="Cytochrome_P450_Monoox"/>
</dbReference>
<dbReference type="GO" id="GO:0004497">
    <property type="term" value="F:monooxygenase activity"/>
    <property type="evidence" value="ECO:0007669"/>
    <property type="project" value="UniProtKB-KW"/>
</dbReference>
<gene>
    <name evidence="9" type="ORF">GCM10009039_01590</name>
</gene>
<sequence length="463" mass="52268">MSQQARETPPGPDGRPFVGNTLQFADDPLTFIEDAAADYGPVAYYELGGEPIYQVSDPDLVEHVLVHNNQAYEKGEVFNNSLRPTLGNGLLTSEGEFWREQRHTMQPAFHPRMIQSYADTMVAYTERMLDDWTDGDVIDVHEEMMQLTVEIAAKTLFDVDIREEEEAIGDALAAVMDHSSNNLRRPISVPDWIPTKENRRFERALDDLNDVVDRIVHDYRNGEPRGTDDVDESRSDPSASQNASRSDDVVSLLLRADGPDGDGLSDEQIRDEIVTILLAGHETTALALTYTLHALGENPTQEDLLHAEVDGLDGAPGFGDLDALDYTDRAVTEGMRLYPPVWQLLREASEPDEIGGYRIPEGATVGVQQWVLHHDDRYYDDPWDFRPDRWTDDFKRNLPSYAYFPFGGGPRRCIGDRFALLEARLALATIARDWRTRPQHDLSFAPSITLRPDGAVEMRVERR</sequence>
<evidence type="ECO:0000256" key="3">
    <source>
        <dbReference type="ARBA" id="ARBA00022723"/>
    </source>
</evidence>
<keyword evidence="10" id="KW-1185">Reference proteome</keyword>
<dbReference type="InterPro" id="IPR036396">
    <property type="entry name" value="Cyt_P450_sf"/>
</dbReference>
<dbReference type="RefSeq" id="WP_188974856.1">
    <property type="nucleotide sequence ID" value="NZ_BMPG01000001.1"/>
</dbReference>
<feature type="compositionally biased region" description="Basic and acidic residues" evidence="8">
    <location>
        <begin position="219"/>
        <end position="235"/>
    </location>
</feature>